<reference evidence="5 6" key="1">
    <citation type="submission" date="2018-10" db="EMBL/GenBank/DDBJ databases">
        <title>Streptococcus hillyeri sp. nov., isolated from equine tracheal sample.</title>
        <authorList>
            <person name="Macfadyen A.C."/>
            <person name="Waller A."/>
            <person name="Paterson G.K."/>
        </authorList>
    </citation>
    <scope>NUCLEOTIDE SEQUENCE [LARGE SCALE GENOMIC DNA]</scope>
    <source>
        <strain evidence="5 6">28462</strain>
    </source>
</reference>
<dbReference type="RefSeq" id="WP_121836264.1">
    <property type="nucleotide sequence ID" value="NZ_CP163513.1"/>
</dbReference>
<feature type="compositionally biased region" description="Basic and acidic residues" evidence="2">
    <location>
        <begin position="28"/>
        <end position="42"/>
    </location>
</feature>
<comment type="caution">
    <text evidence="5">The sequence shown here is derived from an EMBL/GenBank/DDBJ whole genome shotgun (WGS) entry which is preliminary data.</text>
</comment>
<organism evidence="5 6">
    <name type="scientific">Streptococcus hillyeri</name>
    <dbReference type="NCBI Taxonomy" id="2282420"/>
    <lineage>
        <taxon>Bacteria</taxon>
        <taxon>Bacillati</taxon>
        <taxon>Bacillota</taxon>
        <taxon>Bacilli</taxon>
        <taxon>Lactobacillales</taxon>
        <taxon>Streptococcaceae</taxon>
        <taxon>Streptococcus</taxon>
    </lineage>
</organism>
<comment type="subcellular location">
    <subcellularLocation>
        <location evidence="1">Cell membrane</location>
        <topology evidence="1">Single-pass membrane protein</topology>
    </subcellularLocation>
</comment>
<name>A0A3L9DJA9_9STRE</name>
<dbReference type="GO" id="GO:0005886">
    <property type="term" value="C:plasma membrane"/>
    <property type="evidence" value="ECO:0007669"/>
    <property type="project" value="UniProtKB-SubCell"/>
</dbReference>
<evidence type="ECO:0000313" key="5">
    <source>
        <dbReference type="EMBL" id="RLY01656.1"/>
    </source>
</evidence>
<feature type="region of interest" description="Disordered" evidence="2">
    <location>
        <begin position="28"/>
        <end position="75"/>
    </location>
</feature>
<feature type="region of interest" description="Disordered" evidence="2">
    <location>
        <begin position="505"/>
        <end position="528"/>
    </location>
</feature>
<proteinExistence type="predicted"/>
<accession>A0A3L9DJA9</accession>
<keyword evidence="3" id="KW-0812">Transmembrane</keyword>
<dbReference type="SUPFAM" id="SSF54184">
    <property type="entry name" value="Penicillin-binding protein 2x (pbp-2x), c-terminal domain"/>
    <property type="match status" value="2"/>
</dbReference>
<feature type="transmembrane region" description="Helical" evidence="3">
    <location>
        <begin position="135"/>
        <end position="154"/>
    </location>
</feature>
<dbReference type="Gene3D" id="3.30.10.20">
    <property type="match status" value="4"/>
</dbReference>
<evidence type="ECO:0000313" key="6">
    <source>
        <dbReference type="Proteomes" id="UP000279194"/>
    </source>
</evidence>
<feature type="domain" description="PASTA" evidence="4">
    <location>
        <begin position="155"/>
        <end position="220"/>
    </location>
</feature>
<keyword evidence="6" id="KW-1185">Reference proteome</keyword>
<evidence type="ECO:0000256" key="3">
    <source>
        <dbReference type="SAM" id="Phobius"/>
    </source>
</evidence>
<gene>
    <name evidence="5" type="ORF">EAF07_09210</name>
</gene>
<feature type="region of interest" description="Disordered" evidence="2">
    <location>
        <begin position="93"/>
        <end position="126"/>
    </location>
</feature>
<dbReference type="CDD" id="cd06577">
    <property type="entry name" value="PASTA_pknB"/>
    <property type="match status" value="2"/>
</dbReference>
<sequence>MSDFLSKFSGNHYDELLEEDKKRKIIKEDQLKSAEKEIEKSPRAPLSFEKTPEQPLSETVIKKAPKTTSEVFSSIPEVKQERIDQFFHAQEDDDLSERQTYTRQERESSVSRRREESHEETEIDPDYQKKKKRKVILIGASVIACLALGLFLFYQLTHVTVPNFVGKTVTEAREWGNENGVEIDLTQEHSIKFEENVIVSQKIKKGQKVAKGSKLAVVGSLGADPEEVLPLPDFSRMTYVDAQKWIDDNKAKNLKLTQVYSDITAKGKFIKLEIANSIPASDYTRGDKATLTYSRGKEVLEANIEVPDFVGKNKTDVDSWAKTNSIEVTYEEKASASLAVGTVMGQSVAANQKVAKKSKMTVQVSAGKGIMVPDFSTLTMTQASSVAGLTVIVRQVYGDAPYGALISQSKAAGTELTEKDDKNVEVVYSAGAPYIRDLSGKNEGELQQYFYDEFRSKGAEIYFTSYYVDSSQPKGTVVAQSVKETWLPLTYTVEVGISNGAHFSGTIVPPANNTPDTTTSSQGSAVAP</sequence>
<feature type="compositionally biased region" description="Polar residues" evidence="2">
    <location>
        <begin position="511"/>
        <end position="528"/>
    </location>
</feature>
<dbReference type="AlphaFoldDB" id="A0A3L9DJA9"/>
<dbReference type="Pfam" id="PF03793">
    <property type="entry name" value="PASTA"/>
    <property type="match status" value="2"/>
</dbReference>
<dbReference type="PROSITE" id="PS51178">
    <property type="entry name" value="PASTA"/>
    <property type="match status" value="2"/>
</dbReference>
<dbReference type="SMART" id="SM00740">
    <property type="entry name" value="PASTA"/>
    <property type="match status" value="5"/>
</dbReference>
<dbReference type="InterPro" id="IPR005543">
    <property type="entry name" value="PASTA_dom"/>
</dbReference>
<feature type="compositionally biased region" description="Basic and acidic residues" evidence="2">
    <location>
        <begin position="103"/>
        <end position="117"/>
    </location>
</feature>
<feature type="domain" description="PASTA" evidence="4">
    <location>
        <begin position="300"/>
        <end position="366"/>
    </location>
</feature>
<keyword evidence="3" id="KW-0472">Membrane</keyword>
<protein>
    <submittedName>
        <fullName evidence="5">PASTA domain-containing protein</fullName>
    </submittedName>
</protein>
<evidence type="ECO:0000256" key="1">
    <source>
        <dbReference type="ARBA" id="ARBA00004162"/>
    </source>
</evidence>
<evidence type="ECO:0000256" key="2">
    <source>
        <dbReference type="SAM" id="MobiDB-lite"/>
    </source>
</evidence>
<dbReference type="Proteomes" id="UP000279194">
    <property type="component" value="Unassembled WGS sequence"/>
</dbReference>
<dbReference type="OrthoDB" id="1641593at2"/>
<evidence type="ECO:0000259" key="4">
    <source>
        <dbReference type="PROSITE" id="PS51178"/>
    </source>
</evidence>
<dbReference type="EMBL" id="RCVM01000024">
    <property type="protein sequence ID" value="RLY01656.1"/>
    <property type="molecule type" value="Genomic_DNA"/>
</dbReference>
<keyword evidence="3" id="KW-1133">Transmembrane helix</keyword>